<evidence type="ECO:0000256" key="9">
    <source>
        <dbReference type="ARBA" id="ARBA00023295"/>
    </source>
</evidence>
<reference evidence="14" key="2">
    <citation type="submission" date="2023-06" db="EMBL/GenBank/DDBJ databases">
        <authorList>
            <consortium name="Lawrence Berkeley National Laboratory"/>
            <person name="Haridas S."/>
            <person name="Hensen N."/>
            <person name="Bonometti L."/>
            <person name="Westerberg I."/>
            <person name="Brannstrom I.O."/>
            <person name="Guillou S."/>
            <person name="Cros-Aarteil S."/>
            <person name="Calhoun S."/>
            <person name="Kuo A."/>
            <person name="Mondo S."/>
            <person name="Pangilinan J."/>
            <person name="Riley R."/>
            <person name="Labutti K."/>
            <person name="Andreopoulos B."/>
            <person name="Lipzen A."/>
            <person name="Chen C."/>
            <person name="Yanf M."/>
            <person name="Daum C."/>
            <person name="Ng V."/>
            <person name="Clum A."/>
            <person name="Steindorff A."/>
            <person name="Ohm R."/>
            <person name="Martin F."/>
            <person name="Silar P."/>
            <person name="Natvig D."/>
            <person name="Lalanne C."/>
            <person name="Gautier V."/>
            <person name="Ament-Velasquez S.L."/>
            <person name="Kruys A."/>
            <person name="Hutchinson M.I."/>
            <person name="Powell A.J."/>
            <person name="Barry K."/>
            <person name="Miller A.N."/>
            <person name="Grigoriev I.V."/>
            <person name="Debuchy R."/>
            <person name="Gladieux P."/>
            <person name="Thoren M.H."/>
            <person name="Johannesson H."/>
        </authorList>
    </citation>
    <scope>NUCLEOTIDE SEQUENCE</scope>
    <source>
        <strain evidence="14">CBS 958.72</strain>
    </source>
</reference>
<gene>
    <name evidence="14" type="ORF">B0T24DRAFT_487084</name>
</gene>
<accession>A0AAE0KHE7</accession>
<dbReference type="PANTHER" id="PTHR31884">
    <property type="entry name" value="POLYGALACTURONASE"/>
    <property type="match status" value="1"/>
</dbReference>
<proteinExistence type="inferred from homology"/>
<comment type="catalytic activity">
    <reaction evidence="11">
        <text>(1,4-alpha-D-galacturonosyl)n+m + H2O = (1,4-alpha-D-galacturonosyl)n + (1,4-alpha-D-galacturonosyl)m.</text>
        <dbReference type="EC" id="3.2.1.15"/>
    </reaction>
</comment>
<evidence type="ECO:0000313" key="14">
    <source>
        <dbReference type="EMBL" id="KAK3376021.1"/>
    </source>
</evidence>
<dbReference type="InterPro" id="IPR011050">
    <property type="entry name" value="Pectin_lyase_fold/virulence"/>
</dbReference>
<protein>
    <recommendedName>
        <fullName evidence="3">endo-polygalacturonase</fullName>
        <ecNumber evidence="3">3.2.1.15</ecNumber>
    </recommendedName>
</protein>
<organism evidence="14 15">
    <name type="scientific">Lasiosphaeria ovina</name>
    <dbReference type="NCBI Taxonomy" id="92902"/>
    <lineage>
        <taxon>Eukaryota</taxon>
        <taxon>Fungi</taxon>
        <taxon>Dikarya</taxon>
        <taxon>Ascomycota</taxon>
        <taxon>Pezizomycotina</taxon>
        <taxon>Sordariomycetes</taxon>
        <taxon>Sordariomycetidae</taxon>
        <taxon>Sordariales</taxon>
        <taxon>Lasiosphaeriaceae</taxon>
        <taxon>Lasiosphaeria</taxon>
    </lineage>
</organism>
<dbReference type="SMART" id="SM00710">
    <property type="entry name" value="PbH1"/>
    <property type="match status" value="3"/>
</dbReference>
<evidence type="ECO:0000256" key="1">
    <source>
        <dbReference type="ARBA" id="ARBA00004613"/>
    </source>
</evidence>
<dbReference type="AlphaFoldDB" id="A0AAE0KHE7"/>
<comment type="similarity">
    <text evidence="2 13">Belongs to the glycosyl hydrolase 28 family.</text>
</comment>
<dbReference type="SUPFAM" id="SSF51126">
    <property type="entry name" value="Pectin lyase-like"/>
    <property type="match status" value="1"/>
</dbReference>
<evidence type="ECO:0000256" key="12">
    <source>
        <dbReference type="PROSITE-ProRule" id="PRU10052"/>
    </source>
</evidence>
<evidence type="ECO:0000256" key="4">
    <source>
        <dbReference type="ARBA" id="ARBA00022525"/>
    </source>
</evidence>
<dbReference type="Gene3D" id="2.160.20.10">
    <property type="entry name" value="Single-stranded right-handed beta-helix, Pectin lyase-like"/>
    <property type="match status" value="1"/>
</dbReference>
<keyword evidence="9 13" id="KW-0326">Glycosidase</keyword>
<keyword evidence="10" id="KW-0961">Cell wall biogenesis/degradation</keyword>
<evidence type="ECO:0000256" key="6">
    <source>
        <dbReference type="ARBA" id="ARBA00022737"/>
    </source>
</evidence>
<evidence type="ECO:0000313" key="15">
    <source>
        <dbReference type="Proteomes" id="UP001287356"/>
    </source>
</evidence>
<dbReference type="Pfam" id="PF00295">
    <property type="entry name" value="Glyco_hydro_28"/>
    <property type="match status" value="1"/>
</dbReference>
<keyword evidence="15" id="KW-1185">Reference proteome</keyword>
<feature type="non-terminal residue" evidence="14">
    <location>
        <position position="246"/>
    </location>
</feature>
<evidence type="ECO:0000256" key="7">
    <source>
        <dbReference type="ARBA" id="ARBA00022801"/>
    </source>
</evidence>
<dbReference type="EMBL" id="JAULSN010000003">
    <property type="protein sequence ID" value="KAK3376021.1"/>
    <property type="molecule type" value="Genomic_DNA"/>
</dbReference>
<feature type="active site" evidence="12">
    <location>
        <position position="182"/>
    </location>
</feature>
<evidence type="ECO:0000256" key="13">
    <source>
        <dbReference type="RuleBase" id="RU361169"/>
    </source>
</evidence>
<dbReference type="GO" id="GO:0045490">
    <property type="term" value="P:pectin catabolic process"/>
    <property type="evidence" value="ECO:0007669"/>
    <property type="project" value="UniProtKB-ARBA"/>
</dbReference>
<dbReference type="PROSITE" id="PS00502">
    <property type="entry name" value="POLYGALACTURONASE"/>
    <property type="match status" value="1"/>
</dbReference>
<comment type="subcellular location">
    <subcellularLocation>
        <location evidence="1">Secreted</location>
    </subcellularLocation>
</comment>
<keyword evidence="7 13" id="KW-0378">Hydrolase</keyword>
<keyword evidence="4" id="KW-0964">Secreted</keyword>
<evidence type="ECO:0000256" key="3">
    <source>
        <dbReference type="ARBA" id="ARBA00012736"/>
    </source>
</evidence>
<dbReference type="GO" id="GO:0004650">
    <property type="term" value="F:polygalacturonase activity"/>
    <property type="evidence" value="ECO:0007669"/>
    <property type="project" value="UniProtKB-EC"/>
</dbReference>
<evidence type="ECO:0000256" key="10">
    <source>
        <dbReference type="ARBA" id="ARBA00023316"/>
    </source>
</evidence>
<dbReference type="InterPro" id="IPR050434">
    <property type="entry name" value="Glycosyl_hydrlase_28"/>
</dbReference>
<dbReference type="InterPro" id="IPR000743">
    <property type="entry name" value="Glyco_hydro_28"/>
</dbReference>
<dbReference type="PANTHER" id="PTHR31884:SF1">
    <property type="entry name" value="POLYGALACTURONASE"/>
    <property type="match status" value="1"/>
</dbReference>
<reference evidence="14" key="1">
    <citation type="journal article" date="2023" name="Mol. Phylogenet. Evol.">
        <title>Genome-scale phylogeny and comparative genomics of the fungal order Sordariales.</title>
        <authorList>
            <person name="Hensen N."/>
            <person name="Bonometti L."/>
            <person name="Westerberg I."/>
            <person name="Brannstrom I.O."/>
            <person name="Guillou S."/>
            <person name="Cros-Aarteil S."/>
            <person name="Calhoun S."/>
            <person name="Haridas S."/>
            <person name="Kuo A."/>
            <person name="Mondo S."/>
            <person name="Pangilinan J."/>
            <person name="Riley R."/>
            <person name="LaButti K."/>
            <person name="Andreopoulos B."/>
            <person name="Lipzen A."/>
            <person name="Chen C."/>
            <person name="Yan M."/>
            <person name="Daum C."/>
            <person name="Ng V."/>
            <person name="Clum A."/>
            <person name="Steindorff A."/>
            <person name="Ohm R.A."/>
            <person name="Martin F."/>
            <person name="Silar P."/>
            <person name="Natvig D.O."/>
            <person name="Lalanne C."/>
            <person name="Gautier V."/>
            <person name="Ament-Velasquez S.L."/>
            <person name="Kruys A."/>
            <person name="Hutchinson M.I."/>
            <person name="Powell A.J."/>
            <person name="Barry K."/>
            <person name="Miller A.N."/>
            <person name="Grigoriev I.V."/>
            <person name="Debuchy R."/>
            <person name="Gladieux P."/>
            <person name="Hiltunen Thoren M."/>
            <person name="Johannesson H."/>
        </authorList>
    </citation>
    <scope>NUCLEOTIDE SEQUENCE</scope>
    <source>
        <strain evidence="14">CBS 958.72</strain>
    </source>
</reference>
<dbReference type="GO" id="GO:0005576">
    <property type="term" value="C:extracellular region"/>
    <property type="evidence" value="ECO:0007669"/>
    <property type="project" value="UniProtKB-SubCell"/>
</dbReference>
<evidence type="ECO:0000256" key="11">
    <source>
        <dbReference type="ARBA" id="ARBA00034074"/>
    </source>
</evidence>
<dbReference type="InterPro" id="IPR006626">
    <property type="entry name" value="PbH1"/>
</dbReference>
<dbReference type="InterPro" id="IPR012334">
    <property type="entry name" value="Pectin_lyas_fold"/>
</dbReference>
<dbReference type="Proteomes" id="UP001287356">
    <property type="component" value="Unassembled WGS sequence"/>
</dbReference>
<keyword evidence="6" id="KW-0677">Repeat</keyword>
<evidence type="ECO:0000256" key="2">
    <source>
        <dbReference type="ARBA" id="ARBA00008834"/>
    </source>
</evidence>
<dbReference type="EC" id="3.2.1.15" evidence="3"/>
<evidence type="ECO:0000256" key="5">
    <source>
        <dbReference type="ARBA" id="ARBA00022729"/>
    </source>
</evidence>
<sequence length="246" mass="26235">NCPNIVSSGLQVLAGQTLDLTKLEKKMELRGVQVTFEGSTTWGYREWTGLLVSVSGTNISIKGAPGSALDGSGELWWDQDGKQKPKFFRAHSLSNSTIEGIRIVNAPVHVFSINGCTNLTLANVTINNTLGDRLGKNTDGFDISASSNIKILGAVVYNQDDCVAINSGTDIVFRGGLCVGGHGLSVGSIGGRSNNAVKNVLFENSTMKNSQNGVRIKTKYGENGTVDAVTYRHIQLSNITKYGIPL</sequence>
<feature type="non-terminal residue" evidence="14">
    <location>
        <position position="1"/>
    </location>
</feature>
<evidence type="ECO:0000256" key="8">
    <source>
        <dbReference type="ARBA" id="ARBA00023157"/>
    </source>
</evidence>
<comment type="caution">
    <text evidence="14">The sequence shown here is derived from an EMBL/GenBank/DDBJ whole genome shotgun (WGS) entry which is preliminary data.</text>
</comment>
<dbReference type="GO" id="GO:0071555">
    <property type="term" value="P:cell wall organization"/>
    <property type="evidence" value="ECO:0007669"/>
    <property type="project" value="UniProtKB-KW"/>
</dbReference>
<name>A0AAE0KHE7_9PEZI</name>
<keyword evidence="5" id="KW-0732">Signal</keyword>
<keyword evidence="8" id="KW-1015">Disulfide bond</keyword>